<feature type="compositionally biased region" description="Low complexity" evidence="1">
    <location>
        <begin position="57"/>
        <end position="69"/>
    </location>
</feature>
<comment type="caution">
    <text evidence="2">The sequence shown here is derived from an EMBL/GenBank/DDBJ whole genome shotgun (WGS) entry which is preliminary data.</text>
</comment>
<accession>A0ABP0P6U5</accession>
<evidence type="ECO:0000256" key="1">
    <source>
        <dbReference type="SAM" id="MobiDB-lite"/>
    </source>
</evidence>
<organism evidence="2 3">
    <name type="scientific">Durusdinium trenchii</name>
    <dbReference type="NCBI Taxonomy" id="1381693"/>
    <lineage>
        <taxon>Eukaryota</taxon>
        <taxon>Sar</taxon>
        <taxon>Alveolata</taxon>
        <taxon>Dinophyceae</taxon>
        <taxon>Suessiales</taxon>
        <taxon>Symbiodiniaceae</taxon>
        <taxon>Durusdinium</taxon>
    </lineage>
</organism>
<feature type="compositionally biased region" description="Polar residues" evidence="1">
    <location>
        <begin position="93"/>
        <end position="103"/>
    </location>
</feature>
<dbReference type="EMBL" id="CAXAMN010022673">
    <property type="protein sequence ID" value="CAK9071771.1"/>
    <property type="molecule type" value="Genomic_DNA"/>
</dbReference>
<protein>
    <submittedName>
        <fullName evidence="2">Uncharacterized protein</fullName>
    </submittedName>
</protein>
<keyword evidence="3" id="KW-1185">Reference proteome</keyword>
<proteinExistence type="predicted"/>
<gene>
    <name evidence="2" type="ORF">CCMP2556_LOCUS35277</name>
</gene>
<name>A0ABP0P6U5_9DINO</name>
<evidence type="ECO:0000313" key="3">
    <source>
        <dbReference type="Proteomes" id="UP001642484"/>
    </source>
</evidence>
<sequence length="147" mass="16844">MEEFNVYDRRMLASILTTLAPYFDNDERMRMLQQFRISTHSISTYQSETNSERSSRSNRSIRSTNRSTIGAIEEAPKPGEEGQQIHSDGVETSIRSTGRSTRLPSDEITKPWFMDEATAAAAHREERMARIEAENEAQFQEAFITSM</sequence>
<feature type="region of interest" description="Disordered" evidence="1">
    <location>
        <begin position="43"/>
        <end position="111"/>
    </location>
</feature>
<evidence type="ECO:0000313" key="2">
    <source>
        <dbReference type="EMBL" id="CAK9071771.1"/>
    </source>
</evidence>
<dbReference type="Proteomes" id="UP001642484">
    <property type="component" value="Unassembled WGS sequence"/>
</dbReference>
<reference evidence="2 3" key="1">
    <citation type="submission" date="2024-02" db="EMBL/GenBank/DDBJ databases">
        <authorList>
            <person name="Chen Y."/>
            <person name="Shah S."/>
            <person name="Dougan E. K."/>
            <person name="Thang M."/>
            <person name="Chan C."/>
        </authorList>
    </citation>
    <scope>NUCLEOTIDE SEQUENCE [LARGE SCALE GENOMIC DNA]</scope>
</reference>